<evidence type="ECO:0000313" key="3">
    <source>
        <dbReference type="Proteomes" id="UP000028524"/>
    </source>
</evidence>
<dbReference type="OMA" id="EVWVFDQ"/>
<dbReference type="InterPro" id="IPR003959">
    <property type="entry name" value="ATPase_AAA_core"/>
</dbReference>
<dbReference type="Gene3D" id="3.40.50.300">
    <property type="entry name" value="P-loop containing nucleotide triphosphate hydrolases"/>
    <property type="match status" value="1"/>
</dbReference>
<reference evidence="2 3" key="1">
    <citation type="journal article" date="2014" name="BMC Genomics">
        <title>Comparative genome sequencing reveals chemotype-specific gene clusters in the toxigenic black mold Stachybotrys.</title>
        <authorList>
            <person name="Semeiks J."/>
            <person name="Borek D."/>
            <person name="Otwinowski Z."/>
            <person name="Grishin N.V."/>
        </authorList>
    </citation>
    <scope>NUCLEOTIDE SEQUENCE [LARGE SCALE GENOMIC DNA]</scope>
    <source>
        <strain evidence="2 3">IBT 40285</strain>
    </source>
</reference>
<dbReference type="CDD" id="cd19481">
    <property type="entry name" value="RecA-like_protease"/>
    <property type="match status" value="1"/>
</dbReference>
<dbReference type="GO" id="GO:1990275">
    <property type="term" value="F:preribosome binding"/>
    <property type="evidence" value="ECO:0007669"/>
    <property type="project" value="TreeGrafter"/>
</dbReference>
<keyword evidence="3" id="KW-1185">Reference proteome</keyword>
<dbReference type="GO" id="GO:0016887">
    <property type="term" value="F:ATP hydrolysis activity"/>
    <property type="evidence" value="ECO:0007669"/>
    <property type="project" value="InterPro"/>
</dbReference>
<accession>A0A084QMG0</accession>
<dbReference type="PANTHER" id="PTHR23077">
    <property type="entry name" value="AAA-FAMILY ATPASE"/>
    <property type="match status" value="1"/>
</dbReference>
<evidence type="ECO:0000259" key="1">
    <source>
        <dbReference type="Pfam" id="PF00004"/>
    </source>
</evidence>
<sequence>MGSGSDQLSSAMAAVDLSTKGETDAAKRAFFDHSTAKRVNTDAIIVEKLTNQYPSLELVVVPAMSLDLFSFARAGNASLEPLEDTSTKLPGSFKWDFYVPPSQRIDGDLGRVLEQPKFASYIYRWSGNDFIVYYVEGRDGVGPYDLSNYYILTTDKAKAKRLILEAGNWSTELHDEVWVFDEGYWQKSAVLFQSVIKASWDVVILEPKMKDTIIEDHLSFFRSRDTYERLRVPWKRGIIYHGPPGNGKTISIKATMKMLYQLDPTVPSLYVRSLRSWGGDEYSIKAIFSQARRFAPCYLIFEDLDSLINSEARSYFLNEVDGLTNNDGIFMVGSTNHLDRLDPGISKRPSRFDRKYYFPDPDLKERILYCQFWQRKLSVNKEIEFPDELCKAIAEITDKFSFAYIQEAFVATLLAIAHKNEDSADDAVDSDLHDEWVDVPARPSARDLDKLPLWIEIKKQVAVLRESLDNE</sequence>
<protein>
    <recommendedName>
        <fullName evidence="1">ATPase AAA-type core domain-containing protein</fullName>
    </recommendedName>
</protein>
<dbReference type="HOGENOM" id="CLU_025506_1_0_1"/>
<gene>
    <name evidence="2" type="ORF">S40285_06509</name>
</gene>
<feature type="domain" description="ATPase AAA-type core" evidence="1">
    <location>
        <begin position="239"/>
        <end position="359"/>
    </location>
</feature>
<dbReference type="PANTHER" id="PTHR23077:SF132">
    <property type="entry name" value="ATP-DEPENDENT ZN PROTEASE"/>
    <property type="match status" value="1"/>
</dbReference>
<dbReference type="STRING" id="1283841.A0A084QMG0"/>
<dbReference type="GO" id="GO:0005524">
    <property type="term" value="F:ATP binding"/>
    <property type="evidence" value="ECO:0007669"/>
    <property type="project" value="InterPro"/>
</dbReference>
<proteinExistence type="predicted"/>
<dbReference type="Proteomes" id="UP000028524">
    <property type="component" value="Unassembled WGS sequence"/>
</dbReference>
<dbReference type="GO" id="GO:0003723">
    <property type="term" value="F:RNA binding"/>
    <property type="evidence" value="ECO:0007669"/>
    <property type="project" value="TreeGrafter"/>
</dbReference>
<dbReference type="AlphaFoldDB" id="A0A084QMG0"/>
<dbReference type="InterPro" id="IPR027417">
    <property type="entry name" value="P-loop_NTPase"/>
</dbReference>
<dbReference type="GO" id="GO:0042254">
    <property type="term" value="P:ribosome biogenesis"/>
    <property type="evidence" value="ECO:0007669"/>
    <property type="project" value="TreeGrafter"/>
</dbReference>
<dbReference type="OrthoDB" id="2115716at2759"/>
<dbReference type="InParanoid" id="A0A084QMG0"/>
<dbReference type="GO" id="GO:0005634">
    <property type="term" value="C:nucleus"/>
    <property type="evidence" value="ECO:0007669"/>
    <property type="project" value="TreeGrafter"/>
</dbReference>
<dbReference type="SUPFAM" id="SSF52540">
    <property type="entry name" value="P-loop containing nucleoside triphosphate hydrolases"/>
    <property type="match status" value="1"/>
</dbReference>
<evidence type="ECO:0000313" key="2">
    <source>
        <dbReference type="EMBL" id="KFA65145.1"/>
    </source>
</evidence>
<dbReference type="InterPro" id="IPR050168">
    <property type="entry name" value="AAA_ATPase_domain"/>
</dbReference>
<name>A0A084QMG0_STAC4</name>
<organism evidence="2 3">
    <name type="scientific">Stachybotrys chlorohalonatus (strain IBT 40285)</name>
    <dbReference type="NCBI Taxonomy" id="1283841"/>
    <lineage>
        <taxon>Eukaryota</taxon>
        <taxon>Fungi</taxon>
        <taxon>Dikarya</taxon>
        <taxon>Ascomycota</taxon>
        <taxon>Pezizomycotina</taxon>
        <taxon>Sordariomycetes</taxon>
        <taxon>Hypocreomycetidae</taxon>
        <taxon>Hypocreales</taxon>
        <taxon>Stachybotryaceae</taxon>
        <taxon>Stachybotrys</taxon>
    </lineage>
</organism>
<dbReference type="EMBL" id="KL660617">
    <property type="protein sequence ID" value="KFA65145.1"/>
    <property type="molecule type" value="Genomic_DNA"/>
</dbReference>
<dbReference type="Pfam" id="PF00004">
    <property type="entry name" value="AAA"/>
    <property type="match status" value="1"/>
</dbReference>